<dbReference type="WBParaSite" id="ASIM_0001664401-mRNA-1">
    <property type="protein sequence ID" value="ASIM_0001664401-mRNA-1"/>
    <property type="gene ID" value="ASIM_0001664401"/>
</dbReference>
<evidence type="ECO:0000256" key="2">
    <source>
        <dbReference type="SAM" id="MobiDB-lite"/>
    </source>
</evidence>
<evidence type="ECO:0000256" key="1">
    <source>
        <dbReference type="SAM" id="Coils"/>
    </source>
</evidence>
<feature type="coiled-coil region" evidence="1">
    <location>
        <begin position="74"/>
        <end position="108"/>
    </location>
</feature>
<reference evidence="3 4" key="2">
    <citation type="submission" date="2018-11" db="EMBL/GenBank/DDBJ databases">
        <authorList>
            <consortium name="Pathogen Informatics"/>
        </authorList>
    </citation>
    <scope>NUCLEOTIDE SEQUENCE [LARGE SCALE GENOMIC DNA]</scope>
</reference>
<sequence length="197" mass="20642">MDSLRNPCARGNFNRDASMCQPGALNNASFCGFNSNVNQAGTGGAAGAFNNQRLGAFGNTAGFDATANSMSALANNLTNLNQRLISNVDNLNRALQSLNSLSDNLNRNLSSNANNQSNNFANNNNATWFKNTTAVNSSTNDQPSADNQKASEGQPTVGVIADASGTRIVIGNGTSGNLWEHANWPSSVYQLDANAAH</sequence>
<evidence type="ECO:0000313" key="5">
    <source>
        <dbReference type="WBParaSite" id="ASIM_0001664401-mRNA-1"/>
    </source>
</evidence>
<keyword evidence="1" id="KW-0175">Coiled coil</keyword>
<accession>A0A0M3K6Q3</accession>
<protein>
    <submittedName>
        <fullName evidence="5">Adhesin</fullName>
    </submittedName>
</protein>
<dbReference type="EMBL" id="UYRR01032767">
    <property type="protein sequence ID" value="VDK56740.1"/>
    <property type="molecule type" value="Genomic_DNA"/>
</dbReference>
<dbReference type="AlphaFoldDB" id="A0A0M3K6Q3"/>
<organism evidence="5">
    <name type="scientific">Anisakis simplex</name>
    <name type="common">Herring worm</name>
    <dbReference type="NCBI Taxonomy" id="6269"/>
    <lineage>
        <taxon>Eukaryota</taxon>
        <taxon>Metazoa</taxon>
        <taxon>Ecdysozoa</taxon>
        <taxon>Nematoda</taxon>
        <taxon>Chromadorea</taxon>
        <taxon>Rhabditida</taxon>
        <taxon>Spirurina</taxon>
        <taxon>Ascaridomorpha</taxon>
        <taxon>Ascaridoidea</taxon>
        <taxon>Anisakidae</taxon>
        <taxon>Anisakis</taxon>
        <taxon>Anisakis simplex complex</taxon>
    </lineage>
</organism>
<feature type="compositionally biased region" description="Polar residues" evidence="2">
    <location>
        <begin position="134"/>
        <end position="154"/>
    </location>
</feature>
<gene>
    <name evidence="3" type="ORF">ASIM_LOCUS16051</name>
</gene>
<evidence type="ECO:0000313" key="3">
    <source>
        <dbReference type="EMBL" id="VDK56740.1"/>
    </source>
</evidence>
<dbReference type="Proteomes" id="UP000267096">
    <property type="component" value="Unassembled WGS sequence"/>
</dbReference>
<proteinExistence type="predicted"/>
<name>A0A0M3K6Q3_ANISI</name>
<feature type="region of interest" description="Disordered" evidence="2">
    <location>
        <begin position="134"/>
        <end position="155"/>
    </location>
</feature>
<reference evidence="5" key="1">
    <citation type="submission" date="2017-02" db="UniProtKB">
        <authorList>
            <consortium name="WormBaseParasite"/>
        </authorList>
    </citation>
    <scope>IDENTIFICATION</scope>
</reference>
<keyword evidence="4" id="KW-1185">Reference proteome</keyword>
<evidence type="ECO:0000313" key="4">
    <source>
        <dbReference type="Proteomes" id="UP000267096"/>
    </source>
</evidence>